<feature type="chain" id="PRO_5045576219" evidence="2">
    <location>
        <begin position="32"/>
        <end position="560"/>
    </location>
</feature>
<proteinExistence type="predicted"/>
<reference evidence="4" key="1">
    <citation type="journal article" date="2019" name="Int. J. Syst. Evol. Microbiol.">
        <title>The Global Catalogue of Microorganisms (GCM) 10K type strain sequencing project: providing services to taxonomists for standard genome sequencing and annotation.</title>
        <authorList>
            <consortium name="The Broad Institute Genomics Platform"/>
            <consortium name="The Broad Institute Genome Sequencing Center for Infectious Disease"/>
            <person name="Wu L."/>
            <person name="Ma J."/>
        </authorList>
    </citation>
    <scope>NUCLEOTIDE SEQUENCE [LARGE SCALE GENOMIC DNA]</scope>
    <source>
        <strain evidence="4">JCM 3338</strain>
    </source>
</reference>
<gene>
    <name evidence="3" type="ORF">ACFSHS_01925</name>
</gene>
<evidence type="ECO:0000313" key="4">
    <source>
        <dbReference type="Proteomes" id="UP001597402"/>
    </source>
</evidence>
<keyword evidence="1" id="KW-1133">Transmembrane helix</keyword>
<feature type="transmembrane region" description="Helical" evidence="1">
    <location>
        <begin position="534"/>
        <end position="551"/>
    </location>
</feature>
<dbReference type="Pfam" id="PF13582">
    <property type="entry name" value="Reprolysin_3"/>
    <property type="match status" value="1"/>
</dbReference>
<keyword evidence="4" id="KW-1185">Reference proteome</keyword>
<evidence type="ECO:0000313" key="3">
    <source>
        <dbReference type="EMBL" id="MFD2090321.1"/>
    </source>
</evidence>
<organism evidence="3 4">
    <name type="scientific">Blastococcus deserti</name>
    <dbReference type="NCBI Taxonomy" id="2259033"/>
    <lineage>
        <taxon>Bacteria</taxon>
        <taxon>Bacillati</taxon>
        <taxon>Actinomycetota</taxon>
        <taxon>Actinomycetes</taxon>
        <taxon>Geodermatophilales</taxon>
        <taxon>Geodermatophilaceae</taxon>
        <taxon>Blastococcus</taxon>
    </lineage>
</organism>
<dbReference type="InterPro" id="IPR024079">
    <property type="entry name" value="MetalloPept_cat_dom_sf"/>
</dbReference>
<dbReference type="Proteomes" id="UP001597402">
    <property type="component" value="Unassembled WGS sequence"/>
</dbReference>
<protein>
    <submittedName>
        <fullName evidence="3">Reprolysin-like metallopeptidase</fullName>
    </submittedName>
</protein>
<comment type="caution">
    <text evidence="3">The sequence shown here is derived from an EMBL/GenBank/DDBJ whole genome shotgun (WGS) entry which is preliminary data.</text>
</comment>
<dbReference type="SUPFAM" id="SSF55486">
    <property type="entry name" value="Metalloproteases ('zincins'), catalytic domain"/>
    <property type="match status" value="1"/>
</dbReference>
<name>A0ABW4X4N3_9ACTN</name>
<feature type="signal peptide" evidence="2">
    <location>
        <begin position="1"/>
        <end position="31"/>
    </location>
</feature>
<keyword evidence="1" id="KW-0472">Membrane</keyword>
<keyword evidence="1" id="KW-0812">Transmembrane</keyword>
<evidence type="ECO:0000256" key="2">
    <source>
        <dbReference type="SAM" id="SignalP"/>
    </source>
</evidence>
<keyword evidence="2" id="KW-0732">Signal</keyword>
<dbReference type="RefSeq" id="WP_376871061.1">
    <property type="nucleotide sequence ID" value="NZ_JBHUHP010000001.1"/>
</dbReference>
<sequence length="560" mass="56192">MPSVHARRPLRSAVLTAALASSVVLPGAVAAADEPAGTAVVGRLVQAVAEAAPDEHEDHAEEGALAWVQPADGNAVPVDADSVADIPSGATVELTVGGEVADDVSDDAALEVLEKEVVELPAVAPALAHPSGLTNRVTVVLVQPGGVAADGVTEEQIVDAVNGPVAEFWAEQSNGAVTLGAVDSHGWTPTVTDCRGTAGDLWAEVARKVGFVAGPGNHLLLYLSSAAKGCAFALAQVGTATTSGGSLYVQTTTPSAIAHELGHNFGLGHSSGKQCDAAVEGGSCRTVGYRDYYDVMGVSWARIGSLNAPQAARIKLLPETQVQTLGVRSAVTTATLAPLSGRSGIRALRLTDAAGVDYWLEYRTATGRDAWLGTRHDVRALDTGVLLRRAGTALPDTSVLLDATPTAAAGWGTDFQAALPVGVAVPVSGGDFSVVVQSVSAAGAVVSVTPVPPTGEAPAAGRAATPEVPAGTVMPGAAAPPAVAPAAAGTVMPGVAAAPAVAPPVVAVAESEPRPVRTVTALDTTSHTFGGERLLVAAAGALLVGATLLVIRRLRALRAR</sequence>
<dbReference type="EMBL" id="JBHUHP010000001">
    <property type="protein sequence ID" value="MFD2090321.1"/>
    <property type="molecule type" value="Genomic_DNA"/>
</dbReference>
<dbReference type="Gene3D" id="3.40.390.10">
    <property type="entry name" value="Collagenase (Catalytic Domain)"/>
    <property type="match status" value="1"/>
</dbReference>
<accession>A0ABW4X4N3</accession>
<evidence type="ECO:0000256" key="1">
    <source>
        <dbReference type="SAM" id="Phobius"/>
    </source>
</evidence>